<keyword evidence="4" id="KW-0963">Cytoplasm</keyword>
<dbReference type="GO" id="GO:0004735">
    <property type="term" value="F:pyrroline-5-carboxylate reductase activity"/>
    <property type="evidence" value="ECO:0007669"/>
    <property type="project" value="UniProtKB-EC"/>
</dbReference>
<evidence type="ECO:0000256" key="6">
    <source>
        <dbReference type="RuleBase" id="RU003903"/>
    </source>
</evidence>
<dbReference type="Proteomes" id="UP001427805">
    <property type="component" value="Unassembled WGS sequence"/>
</dbReference>
<comment type="similarity">
    <text evidence="1 4 6">Belongs to the pyrroline-5-carboxylate reductase family.</text>
</comment>
<dbReference type="HAMAP" id="MF_01925">
    <property type="entry name" value="P5C_reductase"/>
    <property type="match status" value="1"/>
</dbReference>
<keyword evidence="2 4" id="KW-0521">NADP</keyword>
<dbReference type="InterPro" id="IPR028939">
    <property type="entry name" value="P5C_Rdtase_cat_N"/>
</dbReference>
<comment type="function">
    <text evidence="4">Catalyzes the reduction of 1-pyrroline-5-carboxylate (PCA) to L-proline.</text>
</comment>
<comment type="catalytic activity">
    <reaction evidence="4 6">
        <text>L-proline + NADP(+) = (S)-1-pyrroline-5-carboxylate + NADPH + 2 H(+)</text>
        <dbReference type="Rhea" id="RHEA:14109"/>
        <dbReference type="ChEBI" id="CHEBI:15378"/>
        <dbReference type="ChEBI" id="CHEBI:17388"/>
        <dbReference type="ChEBI" id="CHEBI:57783"/>
        <dbReference type="ChEBI" id="CHEBI:58349"/>
        <dbReference type="ChEBI" id="CHEBI:60039"/>
        <dbReference type="EC" id="1.5.1.2"/>
    </reaction>
</comment>
<dbReference type="InterPro" id="IPR008927">
    <property type="entry name" value="6-PGluconate_DH-like_C_sf"/>
</dbReference>
<dbReference type="NCBIfam" id="TIGR00112">
    <property type="entry name" value="proC"/>
    <property type="match status" value="1"/>
</dbReference>
<comment type="caution">
    <text evidence="9">The sequence shown here is derived from an EMBL/GenBank/DDBJ whole genome shotgun (WGS) entry which is preliminary data.</text>
</comment>
<dbReference type="RefSeq" id="WP_346245699.1">
    <property type="nucleotide sequence ID" value="NZ_JBDIZK010000003.1"/>
</dbReference>
<dbReference type="Gene3D" id="1.10.3730.10">
    <property type="entry name" value="ProC C-terminal domain-like"/>
    <property type="match status" value="1"/>
</dbReference>
<evidence type="ECO:0000313" key="10">
    <source>
        <dbReference type="Proteomes" id="UP001427805"/>
    </source>
</evidence>
<keyword evidence="10" id="KW-1185">Reference proteome</keyword>
<sequence>MSRPAGTGIWLVGCGNMGGAMLRGWIASGVPAGSITVIDPQLPAAPDGVAVAAAIPDGAPDILVLAVKPQLLEPVARQFADAGVSVRLLISVLAGVEEAVLADAFDAGRVVRAMPNLPGSIGQGVVAMHAADADPAARSEIEALMRPLGLAEWIEDEGLFHAVTALSGSGPGFVYRFIEALAGAGEALGLPADQAQRFAIATVEGSAALAHSSGEAPGVLADRVASPGGTTRAGLDVLDDGDAMKRLVHDTLSAAARRSAELSEIARK</sequence>
<dbReference type="EMBL" id="JBDIZK010000003">
    <property type="protein sequence ID" value="MEN3746696.1"/>
    <property type="molecule type" value="Genomic_DNA"/>
</dbReference>
<feature type="domain" description="Pyrroline-5-carboxylate reductase catalytic N-terminal" evidence="7">
    <location>
        <begin position="11"/>
        <end position="95"/>
    </location>
</feature>
<dbReference type="InterPro" id="IPR000304">
    <property type="entry name" value="Pyrroline-COOH_reductase"/>
</dbReference>
<proteinExistence type="inferred from homology"/>
<dbReference type="PANTHER" id="PTHR11645">
    <property type="entry name" value="PYRROLINE-5-CARBOXYLATE REDUCTASE"/>
    <property type="match status" value="1"/>
</dbReference>
<dbReference type="Pfam" id="PF14748">
    <property type="entry name" value="P5CR_dimer"/>
    <property type="match status" value="1"/>
</dbReference>
<dbReference type="PROSITE" id="PS00521">
    <property type="entry name" value="P5CR"/>
    <property type="match status" value="1"/>
</dbReference>
<dbReference type="PANTHER" id="PTHR11645:SF0">
    <property type="entry name" value="PYRROLINE-5-CARBOXYLATE REDUCTASE 3"/>
    <property type="match status" value="1"/>
</dbReference>
<comment type="pathway">
    <text evidence="4 6">Amino-acid biosynthesis; L-proline biosynthesis; L-proline from L-glutamate 5-semialdehyde: step 1/1.</text>
</comment>
<evidence type="ECO:0000256" key="2">
    <source>
        <dbReference type="ARBA" id="ARBA00022857"/>
    </source>
</evidence>
<evidence type="ECO:0000259" key="7">
    <source>
        <dbReference type="Pfam" id="PF03807"/>
    </source>
</evidence>
<comment type="subcellular location">
    <subcellularLocation>
        <location evidence="4">Cytoplasm</location>
    </subcellularLocation>
</comment>
<evidence type="ECO:0000313" key="9">
    <source>
        <dbReference type="EMBL" id="MEN3746696.1"/>
    </source>
</evidence>
<dbReference type="SUPFAM" id="SSF51735">
    <property type="entry name" value="NAD(P)-binding Rossmann-fold domains"/>
    <property type="match status" value="1"/>
</dbReference>
<reference evidence="9 10" key="1">
    <citation type="submission" date="2024-05" db="EMBL/GenBank/DDBJ databases">
        <title>Sphingomonas sp. HF-S3 16S ribosomal RNA gene Genome sequencing and assembly.</title>
        <authorList>
            <person name="Lee H."/>
        </authorList>
    </citation>
    <scope>NUCLEOTIDE SEQUENCE [LARGE SCALE GENOMIC DNA]</scope>
    <source>
        <strain evidence="9 10">HF-S3</strain>
    </source>
</reference>
<feature type="domain" description="Pyrroline-5-carboxylate reductase dimerisation" evidence="8">
    <location>
        <begin position="157"/>
        <end position="262"/>
    </location>
</feature>
<dbReference type="InterPro" id="IPR036291">
    <property type="entry name" value="NAD(P)-bd_dom_sf"/>
</dbReference>
<dbReference type="InterPro" id="IPR029036">
    <property type="entry name" value="P5CR_dimer"/>
</dbReference>
<dbReference type="PIRSF" id="PIRSF000193">
    <property type="entry name" value="Pyrrol-5-carb_rd"/>
    <property type="match status" value="1"/>
</dbReference>
<dbReference type="Pfam" id="PF03807">
    <property type="entry name" value="F420_oxidored"/>
    <property type="match status" value="1"/>
</dbReference>
<keyword evidence="4 6" id="KW-0028">Amino-acid biosynthesis</keyword>
<evidence type="ECO:0000256" key="5">
    <source>
        <dbReference type="NCBIfam" id="TIGR00112"/>
    </source>
</evidence>
<keyword evidence="4 6" id="KW-0641">Proline biosynthesis</keyword>
<evidence type="ECO:0000256" key="4">
    <source>
        <dbReference type="HAMAP-Rule" id="MF_01925"/>
    </source>
</evidence>
<evidence type="ECO:0000256" key="3">
    <source>
        <dbReference type="ARBA" id="ARBA00023002"/>
    </source>
</evidence>
<dbReference type="EC" id="1.5.1.2" evidence="4 5"/>
<evidence type="ECO:0000259" key="8">
    <source>
        <dbReference type="Pfam" id="PF14748"/>
    </source>
</evidence>
<accession>A0ABV0B7Y9</accession>
<name>A0ABV0B7Y9_9SPHN</name>
<dbReference type="SUPFAM" id="SSF48179">
    <property type="entry name" value="6-phosphogluconate dehydrogenase C-terminal domain-like"/>
    <property type="match status" value="1"/>
</dbReference>
<organism evidence="9 10">
    <name type="scientific">Sphingomonas rustica</name>
    <dbReference type="NCBI Taxonomy" id="3103142"/>
    <lineage>
        <taxon>Bacteria</taxon>
        <taxon>Pseudomonadati</taxon>
        <taxon>Pseudomonadota</taxon>
        <taxon>Alphaproteobacteria</taxon>
        <taxon>Sphingomonadales</taxon>
        <taxon>Sphingomonadaceae</taxon>
        <taxon>Sphingomonas</taxon>
    </lineage>
</organism>
<dbReference type="InterPro" id="IPR053790">
    <property type="entry name" value="P5CR-like_CS"/>
</dbReference>
<comment type="catalytic activity">
    <reaction evidence="4">
        <text>L-proline + NAD(+) = (S)-1-pyrroline-5-carboxylate + NADH + 2 H(+)</text>
        <dbReference type="Rhea" id="RHEA:14105"/>
        <dbReference type="ChEBI" id="CHEBI:15378"/>
        <dbReference type="ChEBI" id="CHEBI:17388"/>
        <dbReference type="ChEBI" id="CHEBI:57540"/>
        <dbReference type="ChEBI" id="CHEBI:57945"/>
        <dbReference type="ChEBI" id="CHEBI:60039"/>
        <dbReference type="EC" id="1.5.1.2"/>
    </reaction>
</comment>
<evidence type="ECO:0000256" key="1">
    <source>
        <dbReference type="ARBA" id="ARBA00005525"/>
    </source>
</evidence>
<keyword evidence="3 4" id="KW-0560">Oxidoreductase</keyword>
<dbReference type="Gene3D" id="3.40.50.720">
    <property type="entry name" value="NAD(P)-binding Rossmann-like Domain"/>
    <property type="match status" value="1"/>
</dbReference>
<gene>
    <name evidence="4 9" type="primary">proC</name>
    <name evidence="9" type="ORF">TPR58_05920</name>
</gene>
<protein>
    <recommendedName>
        <fullName evidence="4 5">Pyrroline-5-carboxylate reductase</fullName>
        <shortName evidence="4">P5C reductase</shortName>
        <shortName evidence="4">P5CR</shortName>
        <ecNumber evidence="4 5">1.5.1.2</ecNumber>
    </recommendedName>
    <alternativeName>
        <fullName evidence="4">PCA reductase</fullName>
    </alternativeName>
</protein>